<accession>A0ABS1R176</accession>
<protein>
    <submittedName>
        <fullName evidence="1">Uncharacterized protein</fullName>
    </submittedName>
</protein>
<reference evidence="1 2" key="1">
    <citation type="submission" date="2021-01" db="EMBL/GenBank/DDBJ databases">
        <title>C459-1 draft genome sequence.</title>
        <authorList>
            <person name="Zhang X.-F."/>
        </authorList>
    </citation>
    <scope>NUCLEOTIDE SEQUENCE [LARGE SCALE GENOMIC DNA]</scope>
    <source>
        <strain evidence="2">C459-1</strain>
    </source>
</reference>
<proteinExistence type="predicted"/>
<evidence type="ECO:0000313" key="2">
    <source>
        <dbReference type="Proteomes" id="UP000625283"/>
    </source>
</evidence>
<evidence type="ECO:0000313" key="1">
    <source>
        <dbReference type="EMBL" id="MBL1408225.1"/>
    </source>
</evidence>
<comment type="caution">
    <text evidence="1">The sequence shown here is derived from an EMBL/GenBank/DDBJ whole genome shotgun (WGS) entry which is preliminary data.</text>
</comment>
<name>A0ABS1R176_9SPHI</name>
<keyword evidence="2" id="KW-1185">Reference proteome</keyword>
<dbReference type="Proteomes" id="UP000625283">
    <property type="component" value="Unassembled WGS sequence"/>
</dbReference>
<dbReference type="RefSeq" id="WP_202101990.1">
    <property type="nucleotide sequence ID" value="NZ_JAERTY010000002.1"/>
</dbReference>
<dbReference type="EMBL" id="JAERTY010000002">
    <property type="protein sequence ID" value="MBL1408225.1"/>
    <property type="molecule type" value="Genomic_DNA"/>
</dbReference>
<organism evidence="1 2">
    <name type="scientific">Sphingobacterium faecale</name>
    <dbReference type="NCBI Taxonomy" id="2803775"/>
    <lineage>
        <taxon>Bacteria</taxon>
        <taxon>Pseudomonadati</taxon>
        <taxon>Bacteroidota</taxon>
        <taxon>Sphingobacteriia</taxon>
        <taxon>Sphingobacteriales</taxon>
        <taxon>Sphingobacteriaceae</taxon>
        <taxon>Sphingobacterium</taxon>
    </lineage>
</organism>
<gene>
    <name evidence="1" type="ORF">JKG61_05620</name>
</gene>
<sequence length="59" mass="6882">MGVVIGVLSVYYHKNLSPLHFLEQATYAIRHQRTYYSQNYGLHHISYTKRAADRAQRAS</sequence>